<protein>
    <recommendedName>
        <fullName evidence="8">Phosphotriesterase-related protein</fullName>
    </recommendedName>
</protein>
<dbReference type="PANTHER" id="PTHR10819">
    <property type="entry name" value="PHOSPHOTRIESTERASE-RELATED"/>
    <property type="match status" value="1"/>
</dbReference>
<dbReference type="SUPFAM" id="SSF51556">
    <property type="entry name" value="Metallo-dependent hydrolases"/>
    <property type="match status" value="1"/>
</dbReference>
<feature type="binding site" description="via carbamate group" evidence="4">
    <location>
        <position position="150"/>
    </location>
    <ligand>
        <name>Zn(2+)</name>
        <dbReference type="ChEBI" id="CHEBI:29105"/>
        <label>2</label>
    </ligand>
</feature>
<evidence type="ECO:0000256" key="3">
    <source>
        <dbReference type="PIRSR" id="PIRSR601559-50"/>
    </source>
</evidence>
<dbReference type="EMBL" id="CP033169">
    <property type="protein sequence ID" value="AYO29797.1"/>
    <property type="molecule type" value="Genomic_DNA"/>
</dbReference>
<dbReference type="AlphaFoldDB" id="A0A3G2R4F0"/>
<evidence type="ECO:0000256" key="4">
    <source>
        <dbReference type="PIRSR" id="PIRSR601559-51"/>
    </source>
</evidence>
<dbReference type="Gene3D" id="3.20.20.140">
    <property type="entry name" value="Metal-dependent hydrolases"/>
    <property type="match status" value="1"/>
</dbReference>
<feature type="binding site" evidence="4">
    <location>
        <position position="211"/>
    </location>
    <ligand>
        <name>Zn(2+)</name>
        <dbReference type="ChEBI" id="CHEBI:29105"/>
        <label>2</label>
    </ligand>
</feature>
<evidence type="ECO:0000256" key="1">
    <source>
        <dbReference type="ARBA" id="ARBA00022723"/>
    </source>
</evidence>
<dbReference type="KEGG" id="bacg:D2962_03490"/>
<evidence type="ECO:0000313" key="7">
    <source>
        <dbReference type="Proteomes" id="UP000280960"/>
    </source>
</evidence>
<dbReference type="PANTHER" id="PTHR10819:SF3">
    <property type="entry name" value="PHOSPHOTRIESTERASE-RELATED PROTEIN"/>
    <property type="match status" value="1"/>
</dbReference>
<organism evidence="6 7">
    <name type="scientific">Biomaibacter acetigenes</name>
    <dbReference type="NCBI Taxonomy" id="2316383"/>
    <lineage>
        <taxon>Bacteria</taxon>
        <taxon>Bacillati</taxon>
        <taxon>Bacillota</taxon>
        <taxon>Clostridia</taxon>
        <taxon>Thermosediminibacterales</taxon>
        <taxon>Tepidanaerobacteraceae</taxon>
        <taxon>Biomaibacter</taxon>
    </lineage>
</organism>
<feature type="binding site" description="via carbamate group" evidence="4">
    <location>
        <position position="150"/>
    </location>
    <ligand>
        <name>Zn(2+)</name>
        <dbReference type="ChEBI" id="CHEBI:29105"/>
        <label>1</label>
    </ligand>
</feature>
<dbReference type="PIRSF" id="PIRSF016839">
    <property type="entry name" value="PhP"/>
    <property type="match status" value="1"/>
</dbReference>
<dbReference type="GO" id="GO:0016787">
    <property type="term" value="F:hydrolase activity"/>
    <property type="evidence" value="ECO:0007669"/>
    <property type="project" value="UniProtKB-KW"/>
</dbReference>
<comment type="similarity">
    <text evidence="5">Belongs to the metallo-dependent hydrolases superfamily. Phosphotriesterase family.</text>
</comment>
<feature type="binding site" evidence="4">
    <location>
        <position position="183"/>
    </location>
    <ligand>
        <name>Zn(2+)</name>
        <dbReference type="ChEBI" id="CHEBI:29105"/>
        <label>2</label>
    </ligand>
</feature>
<gene>
    <name evidence="6" type="ORF">D2962_03490</name>
</gene>
<dbReference type="InterPro" id="IPR032466">
    <property type="entry name" value="Metal_Hydrolase"/>
</dbReference>
<dbReference type="PROSITE" id="PS51347">
    <property type="entry name" value="PHOSPHOTRIESTERASE_2"/>
    <property type="match status" value="1"/>
</dbReference>
<dbReference type="Pfam" id="PF02126">
    <property type="entry name" value="PTE"/>
    <property type="match status" value="1"/>
</dbReference>
<feature type="binding site" evidence="4">
    <location>
        <position position="27"/>
    </location>
    <ligand>
        <name>Zn(2+)</name>
        <dbReference type="ChEBI" id="CHEBI:29105"/>
        <label>1</label>
    </ligand>
</feature>
<evidence type="ECO:0008006" key="8">
    <source>
        <dbReference type="Google" id="ProtNLM"/>
    </source>
</evidence>
<feature type="binding site" evidence="4">
    <location>
        <position position="25"/>
    </location>
    <ligand>
        <name>Zn(2+)</name>
        <dbReference type="ChEBI" id="CHEBI:29105"/>
        <label>1</label>
    </ligand>
</feature>
<keyword evidence="2" id="KW-0378">Hydrolase</keyword>
<dbReference type="Proteomes" id="UP000280960">
    <property type="component" value="Chromosome"/>
</dbReference>
<feature type="modified residue" description="N6-carboxylysine" evidence="3 5">
    <location>
        <position position="150"/>
    </location>
</feature>
<name>A0A3G2R4F0_9FIRM</name>
<evidence type="ECO:0000313" key="6">
    <source>
        <dbReference type="EMBL" id="AYO29797.1"/>
    </source>
</evidence>
<sequence>MFLRSNIQTVLGLIPKEKLGFCHSHEHLFIAPGKSEKVNPALRIDDLGRTVEELKMYKNLGGQSIVDAQPVGCGRMAEYLAESSEKAHVHIIASTGFHKMIFYDEDHWIKNINEDKLADIFIHELEKGMFTDGDYKAPEKAISSKAGIIKTASDSEGITDEYKKLFLAAARASRCTGFCILSHTEMGKHALEQIELFVKEGVNPDSIIICHLDRDLSDMGYHRAVAETGVFMEYDTIGRFKYHSDLEEAKFIVEMVESGFENKILLGLDTTRERLLSYGGSIGLGYIKQKFIPLLLELGITQEMIEKFTIINPSEALAKRSETV</sequence>
<comment type="cofactor">
    <cofactor evidence="4">
        <name>a divalent metal cation</name>
        <dbReference type="ChEBI" id="CHEBI:60240"/>
    </cofactor>
    <text evidence="4">Binds 2 divalent metal cations per subunit.</text>
</comment>
<dbReference type="GO" id="GO:0008270">
    <property type="term" value="F:zinc ion binding"/>
    <property type="evidence" value="ECO:0007669"/>
    <property type="project" value="InterPro"/>
</dbReference>
<proteinExistence type="inferred from homology"/>
<reference evidence="6 7" key="1">
    <citation type="submission" date="2018-10" db="EMBL/GenBank/DDBJ databases">
        <authorList>
            <person name="Zhang X."/>
        </authorList>
    </citation>
    <scope>NUCLEOTIDE SEQUENCE [LARGE SCALE GENOMIC DNA]</scope>
    <source>
        <strain evidence="6 7">SK-G1</strain>
    </source>
</reference>
<keyword evidence="7" id="KW-1185">Reference proteome</keyword>
<dbReference type="InterPro" id="IPR001559">
    <property type="entry name" value="Phosphotriesterase"/>
</dbReference>
<evidence type="ECO:0000256" key="2">
    <source>
        <dbReference type="ARBA" id="ARBA00022801"/>
    </source>
</evidence>
<feature type="binding site" evidence="4">
    <location>
        <position position="269"/>
    </location>
    <ligand>
        <name>Zn(2+)</name>
        <dbReference type="ChEBI" id="CHEBI:29105"/>
        <label>1</label>
    </ligand>
</feature>
<accession>A0A3G2R4F0</accession>
<keyword evidence="1 4" id="KW-0479">Metal-binding</keyword>
<evidence type="ECO:0000256" key="5">
    <source>
        <dbReference type="PROSITE-ProRule" id="PRU00679"/>
    </source>
</evidence>